<dbReference type="InterPro" id="IPR001126">
    <property type="entry name" value="UmuC"/>
</dbReference>
<feature type="domain" description="UmuC" evidence="2">
    <location>
        <begin position="82"/>
        <end position="180"/>
    </location>
</feature>
<dbReference type="PROSITE" id="PS50173">
    <property type="entry name" value="UMUC"/>
    <property type="match status" value="1"/>
</dbReference>
<reference evidence="3 4" key="1">
    <citation type="journal article" date="2021" name="Elife">
        <title>Chloroplast acquisition without the gene transfer in kleptoplastic sea slugs, Plakobranchus ocellatus.</title>
        <authorList>
            <person name="Maeda T."/>
            <person name="Takahashi S."/>
            <person name="Yoshida T."/>
            <person name="Shimamura S."/>
            <person name="Takaki Y."/>
            <person name="Nagai Y."/>
            <person name="Toyoda A."/>
            <person name="Suzuki Y."/>
            <person name="Arimoto A."/>
            <person name="Ishii H."/>
            <person name="Satoh N."/>
            <person name="Nishiyama T."/>
            <person name="Hasebe M."/>
            <person name="Maruyama T."/>
            <person name="Minagawa J."/>
            <person name="Obokata J."/>
            <person name="Shigenobu S."/>
        </authorList>
    </citation>
    <scope>NUCLEOTIDE SEQUENCE [LARGE SCALE GENOMIC DNA]</scope>
</reference>
<dbReference type="GO" id="GO:0042276">
    <property type="term" value="P:error-prone translesion synthesis"/>
    <property type="evidence" value="ECO:0007669"/>
    <property type="project" value="TreeGrafter"/>
</dbReference>
<keyword evidence="4" id="KW-1185">Reference proteome</keyword>
<comment type="caution">
    <text evidence="3">The sequence shown here is derived from an EMBL/GenBank/DDBJ whole genome shotgun (WGS) entry which is preliminary data.</text>
</comment>
<dbReference type="Gene3D" id="3.40.1170.60">
    <property type="match status" value="1"/>
</dbReference>
<dbReference type="GO" id="GO:0006281">
    <property type="term" value="P:DNA repair"/>
    <property type="evidence" value="ECO:0007669"/>
    <property type="project" value="InterPro"/>
</dbReference>
<proteinExistence type="predicted"/>
<sequence length="180" mass="19910">MLIGCTYILTDTGGTAMEFARLLRTDMRNAAQQGDPRRSGFLSDQGTSGGARTHDRRVSADDEDEEAKEGYDLFVPKGSTGVETFHSMSEIASCSYEARKAGVKNGMFMGRALQLCPDLQTITYNFSEYNRISKVLYDLVASYTHDSCDEMLIGCTDILTDTGGTAMEFARLLRTDMRYA</sequence>
<protein>
    <submittedName>
        <fullName evidence="3">DNA repair protein rev1</fullName>
    </submittedName>
</protein>
<dbReference type="Pfam" id="PF00817">
    <property type="entry name" value="IMS"/>
    <property type="match status" value="1"/>
</dbReference>
<organism evidence="3 4">
    <name type="scientific">Plakobranchus ocellatus</name>
    <dbReference type="NCBI Taxonomy" id="259542"/>
    <lineage>
        <taxon>Eukaryota</taxon>
        <taxon>Metazoa</taxon>
        <taxon>Spiralia</taxon>
        <taxon>Lophotrochozoa</taxon>
        <taxon>Mollusca</taxon>
        <taxon>Gastropoda</taxon>
        <taxon>Heterobranchia</taxon>
        <taxon>Euthyneura</taxon>
        <taxon>Panpulmonata</taxon>
        <taxon>Sacoglossa</taxon>
        <taxon>Placobranchoidea</taxon>
        <taxon>Plakobranchidae</taxon>
        <taxon>Plakobranchus</taxon>
    </lineage>
</organism>
<evidence type="ECO:0000313" key="3">
    <source>
        <dbReference type="EMBL" id="GFO42331.1"/>
    </source>
</evidence>
<dbReference type="FunFam" id="3.40.1170.60:FF:000005">
    <property type="entry name" value="DNA repair protein REV1"/>
    <property type="match status" value="1"/>
</dbReference>
<dbReference type="InterPro" id="IPR043128">
    <property type="entry name" value="Rev_trsase/Diguanyl_cyclase"/>
</dbReference>
<gene>
    <name evidence="3" type="ORF">PoB_006883600</name>
</gene>
<dbReference type="EMBL" id="BLXT01007780">
    <property type="protein sequence ID" value="GFO42331.1"/>
    <property type="molecule type" value="Genomic_DNA"/>
</dbReference>
<evidence type="ECO:0000259" key="2">
    <source>
        <dbReference type="PROSITE" id="PS50173"/>
    </source>
</evidence>
<evidence type="ECO:0000256" key="1">
    <source>
        <dbReference type="SAM" id="MobiDB-lite"/>
    </source>
</evidence>
<dbReference type="GO" id="GO:0070987">
    <property type="term" value="P:error-free translesion synthesis"/>
    <property type="evidence" value="ECO:0007669"/>
    <property type="project" value="TreeGrafter"/>
</dbReference>
<dbReference type="GO" id="GO:0005634">
    <property type="term" value="C:nucleus"/>
    <property type="evidence" value="ECO:0007669"/>
    <property type="project" value="TreeGrafter"/>
</dbReference>
<dbReference type="GO" id="GO:0003887">
    <property type="term" value="F:DNA-directed DNA polymerase activity"/>
    <property type="evidence" value="ECO:0007669"/>
    <property type="project" value="TreeGrafter"/>
</dbReference>
<accession>A0AAV4DES0</accession>
<name>A0AAV4DES0_9GAST</name>
<feature type="region of interest" description="Disordered" evidence="1">
    <location>
        <begin position="31"/>
        <end position="69"/>
    </location>
</feature>
<dbReference type="AlphaFoldDB" id="A0AAV4DES0"/>
<dbReference type="Proteomes" id="UP000735302">
    <property type="component" value="Unassembled WGS sequence"/>
</dbReference>
<dbReference type="GO" id="GO:0017125">
    <property type="term" value="F:deoxycytidyl transferase activity"/>
    <property type="evidence" value="ECO:0007669"/>
    <property type="project" value="TreeGrafter"/>
</dbReference>
<dbReference type="PANTHER" id="PTHR45990">
    <property type="entry name" value="DNA REPAIR PROTEIN REV1"/>
    <property type="match status" value="1"/>
</dbReference>
<dbReference type="InterPro" id="IPR043502">
    <property type="entry name" value="DNA/RNA_pol_sf"/>
</dbReference>
<evidence type="ECO:0000313" key="4">
    <source>
        <dbReference type="Proteomes" id="UP000735302"/>
    </source>
</evidence>
<dbReference type="Gene3D" id="3.30.70.270">
    <property type="match status" value="1"/>
</dbReference>
<dbReference type="PANTHER" id="PTHR45990:SF1">
    <property type="entry name" value="DNA REPAIR PROTEIN REV1"/>
    <property type="match status" value="1"/>
</dbReference>
<dbReference type="SUPFAM" id="SSF56672">
    <property type="entry name" value="DNA/RNA polymerases"/>
    <property type="match status" value="1"/>
</dbReference>